<gene>
    <name evidence="2" type="primary">107360803</name>
</gene>
<name>T1JRN8_TETUR</name>
<dbReference type="eggNOG" id="KOG3631">
    <property type="taxonomic scope" value="Eukaryota"/>
</dbReference>
<evidence type="ECO:0000313" key="3">
    <source>
        <dbReference type="Proteomes" id="UP000015104"/>
    </source>
</evidence>
<keyword evidence="1" id="KW-0472">Membrane</keyword>
<sequence length="133" mass="15872">MFTLKELVNWFGVTVFELIIITVAIFFYTITIAIKLDGFLPISWWFVHLPLFLADFFLAYFCVIVFIRQCLDCLYRTAFFRAFWSFNQIAVLFTIKFFLCLKLEGDRRISCSEIWAPIFFHLLLLMLRGCQIH</sequence>
<keyword evidence="3" id="KW-1185">Reference proteome</keyword>
<dbReference type="InterPro" id="IPR019396">
    <property type="entry name" value="TM_Fragile-X-F-assoc"/>
</dbReference>
<dbReference type="GO" id="GO:0006874">
    <property type="term" value="P:intracellular calcium ion homeostasis"/>
    <property type="evidence" value="ECO:0007669"/>
    <property type="project" value="TreeGrafter"/>
</dbReference>
<dbReference type="STRING" id="32264.T1JRN8"/>
<evidence type="ECO:0000256" key="1">
    <source>
        <dbReference type="SAM" id="Phobius"/>
    </source>
</evidence>
<feature type="transmembrane region" description="Helical" evidence="1">
    <location>
        <begin position="42"/>
        <end position="67"/>
    </location>
</feature>
<dbReference type="GO" id="GO:0005783">
    <property type="term" value="C:endoplasmic reticulum"/>
    <property type="evidence" value="ECO:0007669"/>
    <property type="project" value="TreeGrafter"/>
</dbReference>
<dbReference type="PANTHER" id="PTHR13568:SF9">
    <property type="entry name" value="TRANSMEMBRANE PROTEIN 203"/>
    <property type="match status" value="1"/>
</dbReference>
<feature type="transmembrane region" description="Helical" evidence="1">
    <location>
        <begin position="79"/>
        <end position="99"/>
    </location>
</feature>
<reference evidence="3" key="1">
    <citation type="submission" date="2011-08" db="EMBL/GenBank/DDBJ databases">
        <authorList>
            <person name="Rombauts S."/>
        </authorList>
    </citation>
    <scope>NUCLEOTIDE SEQUENCE</scope>
    <source>
        <strain evidence="3">London</strain>
    </source>
</reference>
<dbReference type="PANTHER" id="PTHR13568">
    <property type="entry name" value="FAM11A, B PROTEIN"/>
    <property type="match status" value="1"/>
</dbReference>
<evidence type="ECO:0000313" key="2">
    <source>
        <dbReference type="EnsemblMetazoa" id="tetur01g07590.1"/>
    </source>
</evidence>
<dbReference type="OMA" id="LNTYFCA"/>
<dbReference type="EnsemblMetazoa" id="tetur01g07590.1">
    <property type="protein sequence ID" value="tetur01g07590.1"/>
    <property type="gene ID" value="tetur01g07590"/>
</dbReference>
<keyword evidence="1" id="KW-1133">Transmembrane helix</keyword>
<protein>
    <submittedName>
        <fullName evidence="2">Uncharacterized protein</fullName>
    </submittedName>
</protein>
<feature type="transmembrane region" description="Helical" evidence="1">
    <location>
        <begin position="7"/>
        <end position="30"/>
    </location>
</feature>
<dbReference type="OrthoDB" id="6234541at2759"/>
<reference evidence="2" key="2">
    <citation type="submission" date="2015-06" db="UniProtKB">
        <authorList>
            <consortium name="EnsemblMetazoa"/>
        </authorList>
    </citation>
    <scope>IDENTIFICATION</scope>
</reference>
<dbReference type="KEGG" id="tut:107360803"/>
<dbReference type="HOGENOM" id="CLU_145619_1_0_1"/>
<organism evidence="2 3">
    <name type="scientific">Tetranychus urticae</name>
    <name type="common">Two-spotted spider mite</name>
    <dbReference type="NCBI Taxonomy" id="32264"/>
    <lineage>
        <taxon>Eukaryota</taxon>
        <taxon>Metazoa</taxon>
        <taxon>Ecdysozoa</taxon>
        <taxon>Arthropoda</taxon>
        <taxon>Chelicerata</taxon>
        <taxon>Arachnida</taxon>
        <taxon>Acari</taxon>
        <taxon>Acariformes</taxon>
        <taxon>Trombidiformes</taxon>
        <taxon>Prostigmata</taxon>
        <taxon>Eleutherengona</taxon>
        <taxon>Raphignathae</taxon>
        <taxon>Tetranychoidea</taxon>
        <taxon>Tetranychidae</taxon>
        <taxon>Tetranychus</taxon>
    </lineage>
</organism>
<accession>T1JRN8</accession>
<keyword evidence="1" id="KW-0812">Transmembrane</keyword>
<dbReference type="EMBL" id="CAEY01000449">
    <property type="status" value="NOT_ANNOTATED_CDS"/>
    <property type="molecule type" value="Genomic_DNA"/>
</dbReference>
<dbReference type="Proteomes" id="UP000015104">
    <property type="component" value="Unassembled WGS sequence"/>
</dbReference>
<dbReference type="AlphaFoldDB" id="T1JRN8"/>
<proteinExistence type="predicted"/>